<gene>
    <name evidence="6" type="ORF">GCM10010990_18260</name>
</gene>
<evidence type="ECO:0000256" key="1">
    <source>
        <dbReference type="ARBA" id="ARBA00013079"/>
    </source>
</evidence>
<comment type="caution">
    <text evidence="6">The sequence shown here is derived from an EMBL/GenBank/DDBJ whole genome shotgun (WGS) entry which is preliminary data.</text>
</comment>
<keyword evidence="2" id="KW-0456">Lyase</keyword>
<proteinExistence type="predicted"/>
<dbReference type="Proteomes" id="UP000612349">
    <property type="component" value="Unassembled WGS sequence"/>
</dbReference>
<dbReference type="EC" id="4.2.1.84" evidence="1"/>
<dbReference type="InterPro" id="IPR024690">
    <property type="entry name" value="CN_hydtase_beta_dom_C"/>
</dbReference>
<sequence>MNVQDVAGLRIGSTLPNVPDDREIEPWELHMHCMEPLIWGYSSKSKKDFITPIDIRKKLEEMTPAIAFSEGYWAKHLIVILETMYAAGILTPREIEAALYVKPERIAAQSRAVPAAVTAEEAIRSVKTRWPRPEEAAPARHKVGDVVTVIAMNPVGHTRCPGYVRGKTGTITDDLGPHHLPDARPLSERGRVQHAYTVSFDGVELWGVDGHRNDFFEVDLLDDYLTCKG</sequence>
<dbReference type="Gene3D" id="1.10.472.20">
    <property type="entry name" value="Nitrile hydratase, beta subunit"/>
    <property type="match status" value="1"/>
</dbReference>
<evidence type="ECO:0000259" key="4">
    <source>
        <dbReference type="Pfam" id="PF02211"/>
    </source>
</evidence>
<organism evidence="6 7">
    <name type="scientific">Croceicoccus mobilis</name>
    <dbReference type="NCBI Taxonomy" id="1703339"/>
    <lineage>
        <taxon>Bacteria</taxon>
        <taxon>Pseudomonadati</taxon>
        <taxon>Pseudomonadota</taxon>
        <taxon>Alphaproteobacteria</taxon>
        <taxon>Sphingomonadales</taxon>
        <taxon>Erythrobacteraceae</taxon>
        <taxon>Croceicoccus</taxon>
    </lineage>
</organism>
<dbReference type="RefSeq" id="WP_066771628.1">
    <property type="nucleotide sequence ID" value="NZ_BMIP01000003.1"/>
</dbReference>
<dbReference type="GO" id="GO:0018822">
    <property type="term" value="F:nitrile hydratase activity"/>
    <property type="evidence" value="ECO:0007669"/>
    <property type="project" value="UniProtKB-EC"/>
</dbReference>
<evidence type="ECO:0000256" key="2">
    <source>
        <dbReference type="ARBA" id="ARBA00023239"/>
    </source>
</evidence>
<protein>
    <recommendedName>
        <fullName evidence="1">nitrile hydratase</fullName>
        <ecNumber evidence="1">4.2.1.84</ecNumber>
    </recommendedName>
</protein>
<dbReference type="InterPro" id="IPR042262">
    <property type="entry name" value="CN_hydtase_beta_C"/>
</dbReference>
<dbReference type="Gene3D" id="2.30.30.50">
    <property type="match status" value="1"/>
</dbReference>
<feature type="domain" description="Nitrile hydratase beta subunit" evidence="4">
    <location>
        <begin position="135"/>
        <end position="226"/>
    </location>
</feature>
<keyword evidence="7" id="KW-1185">Reference proteome</keyword>
<evidence type="ECO:0000313" key="7">
    <source>
        <dbReference type="Proteomes" id="UP000612349"/>
    </source>
</evidence>
<comment type="catalytic activity">
    <reaction evidence="3">
        <text>an aliphatic primary amide = an aliphatic nitrile + H2O</text>
        <dbReference type="Rhea" id="RHEA:12673"/>
        <dbReference type="ChEBI" id="CHEBI:15377"/>
        <dbReference type="ChEBI" id="CHEBI:65285"/>
        <dbReference type="ChEBI" id="CHEBI:80291"/>
        <dbReference type="EC" id="4.2.1.84"/>
    </reaction>
</comment>
<reference evidence="6" key="2">
    <citation type="submission" date="2020-09" db="EMBL/GenBank/DDBJ databases">
        <authorList>
            <person name="Sun Q."/>
            <person name="Zhou Y."/>
        </authorList>
    </citation>
    <scope>NUCLEOTIDE SEQUENCE</scope>
    <source>
        <strain evidence="6">CGMCC 1.15360</strain>
    </source>
</reference>
<reference evidence="6" key="1">
    <citation type="journal article" date="2014" name="Int. J. Syst. Evol. Microbiol.">
        <title>Complete genome sequence of Corynebacterium casei LMG S-19264T (=DSM 44701T), isolated from a smear-ripened cheese.</title>
        <authorList>
            <consortium name="US DOE Joint Genome Institute (JGI-PGF)"/>
            <person name="Walter F."/>
            <person name="Albersmeier A."/>
            <person name="Kalinowski J."/>
            <person name="Ruckert C."/>
        </authorList>
    </citation>
    <scope>NUCLEOTIDE SEQUENCE</scope>
    <source>
        <strain evidence="6">CGMCC 1.15360</strain>
    </source>
</reference>
<feature type="domain" description="Nitrile hydratase beta subunit-like N-terminal" evidence="5">
    <location>
        <begin position="20"/>
        <end position="109"/>
    </location>
</feature>
<evidence type="ECO:0000256" key="3">
    <source>
        <dbReference type="ARBA" id="ARBA00044877"/>
    </source>
</evidence>
<evidence type="ECO:0000259" key="5">
    <source>
        <dbReference type="Pfam" id="PF21006"/>
    </source>
</evidence>
<evidence type="ECO:0000313" key="6">
    <source>
        <dbReference type="EMBL" id="GGD69069.1"/>
    </source>
</evidence>
<name>A0A916Z0T6_9SPHN</name>
<dbReference type="Pfam" id="PF21006">
    <property type="entry name" value="NHase_beta_N"/>
    <property type="match status" value="1"/>
</dbReference>
<dbReference type="Pfam" id="PF02211">
    <property type="entry name" value="NHase_beta_C"/>
    <property type="match status" value="1"/>
</dbReference>
<dbReference type="AlphaFoldDB" id="A0A916Z0T6"/>
<dbReference type="SUPFAM" id="SSF50090">
    <property type="entry name" value="Electron transport accessory proteins"/>
    <property type="match status" value="1"/>
</dbReference>
<dbReference type="InterPro" id="IPR049054">
    <property type="entry name" value="CN_hydtase_beta-like_N"/>
</dbReference>
<dbReference type="InterPro" id="IPR008990">
    <property type="entry name" value="Elect_transpt_acc-like_dom_sf"/>
</dbReference>
<accession>A0A916Z0T6</accession>
<dbReference type="EMBL" id="BMIP01000003">
    <property type="protein sequence ID" value="GGD69069.1"/>
    <property type="molecule type" value="Genomic_DNA"/>
</dbReference>
<dbReference type="OrthoDB" id="3478924at2"/>